<dbReference type="PROSITE" id="PS51186">
    <property type="entry name" value="GNAT"/>
    <property type="match status" value="1"/>
</dbReference>
<comment type="caution">
    <text evidence="2">The sequence shown here is derived from an EMBL/GenBank/DDBJ whole genome shotgun (WGS) entry which is preliminary data.</text>
</comment>
<dbReference type="Gene3D" id="3.40.630.30">
    <property type="match status" value="1"/>
</dbReference>
<name>A0A7W7G5E4_9ACTN</name>
<keyword evidence="3" id="KW-1185">Reference proteome</keyword>
<dbReference type="Pfam" id="PF00583">
    <property type="entry name" value="Acetyltransf_1"/>
    <property type="match status" value="1"/>
</dbReference>
<protein>
    <submittedName>
        <fullName evidence="2">Ribosomal protein S18 acetylase RimI-like enzyme</fullName>
    </submittedName>
</protein>
<feature type="domain" description="N-acetyltransferase" evidence="1">
    <location>
        <begin position="113"/>
        <end position="240"/>
    </location>
</feature>
<dbReference type="SUPFAM" id="SSF55729">
    <property type="entry name" value="Acyl-CoA N-acyltransferases (Nat)"/>
    <property type="match status" value="1"/>
</dbReference>
<evidence type="ECO:0000259" key="1">
    <source>
        <dbReference type="PROSITE" id="PS51186"/>
    </source>
</evidence>
<organism evidence="2 3">
    <name type="scientific">Paractinoplanes abujensis</name>
    <dbReference type="NCBI Taxonomy" id="882441"/>
    <lineage>
        <taxon>Bacteria</taxon>
        <taxon>Bacillati</taxon>
        <taxon>Actinomycetota</taxon>
        <taxon>Actinomycetes</taxon>
        <taxon>Micromonosporales</taxon>
        <taxon>Micromonosporaceae</taxon>
        <taxon>Paractinoplanes</taxon>
    </lineage>
</organism>
<dbReference type="GO" id="GO:0016747">
    <property type="term" value="F:acyltransferase activity, transferring groups other than amino-acyl groups"/>
    <property type="evidence" value="ECO:0007669"/>
    <property type="project" value="InterPro"/>
</dbReference>
<reference evidence="2 3" key="1">
    <citation type="submission" date="2020-08" db="EMBL/GenBank/DDBJ databases">
        <title>Sequencing the genomes of 1000 actinobacteria strains.</title>
        <authorList>
            <person name="Klenk H.-P."/>
        </authorList>
    </citation>
    <scope>NUCLEOTIDE SEQUENCE [LARGE SCALE GENOMIC DNA]</scope>
    <source>
        <strain evidence="2 3">DSM 45518</strain>
    </source>
</reference>
<dbReference type="AlphaFoldDB" id="A0A7W7G5E4"/>
<dbReference type="InterPro" id="IPR016181">
    <property type="entry name" value="Acyl_CoA_acyltransferase"/>
</dbReference>
<dbReference type="GO" id="GO:0005840">
    <property type="term" value="C:ribosome"/>
    <property type="evidence" value="ECO:0007669"/>
    <property type="project" value="UniProtKB-KW"/>
</dbReference>
<keyword evidence="2" id="KW-0687">Ribonucleoprotein</keyword>
<dbReference type="Proteomes" id="UP000542742">
    <property type="component" value="Unassembled WGS sequence"/>
</dbReference>
<keyword evidence="2" id="KW-0689">Ribosomal protein</keyword>
<dbReference type="RefSeq" id="WP_275412378.1">
    <property type="nucleotide sequence ID" value="NZ_BOMC01000024.1"/>
</dbReference>
<sequence>MPTTAELADVTGADPLTMWAAERPGASIWAVPGAAVVAAPGLSRRDRLVVHGEPGAVAALLGKVLPEVGPSFRPLGAEELVVAVAERVPGLSVAGRFAWMETSTPPGEPNEAGEPRWLREGELGEAAALLAEAFPASYAQVGAAGVARWAGLRDEGGRLVAIAADAWSSPRTGFLAGVTTRPGHRGRGRAATLCSFVVRELLRGRERVALFADYDNVAAVATYRKLGFALGPLAAAHQVS</sequence>
<dbReference type="InterPro" id="IPR000182">
    <property type="entry name" value="GNAT_dom"/>
</dbReference>
<evidence type="ECO:0000313" key="3">
    <source>
        <dbReference type="Proteomes" id="UP000542742"/>
    </source>
</evidence>
<proteinExistence type="predicted"/>
<dbReference type="EMBL" id="JACHMF010000001">
    <property type="protein sequence ID" value="MBB4698378.1"/>
    <property type="molecule type" value="Genomic_DNA"/>
</dbReference>
<gene>
    <name evidence="2" type="ORF">BKA14_008526</name>
</gene>
<evidence type="ECO:0000313" key="2">
    <source>
        <dbReference type="EMBL" id="MBB4698378.1"/>
    </source>
</evidence>
<accession>A0A7W7G5E4</accession>